<accession>A0ABM7WUU3</accession>
<evidence type="ECO:0000313" key="2">
    <source>
        <dbReference type="Proteomes" id="UP001162891"/>
    </source>
</evidence>
<dbReference type="PROSITE" id="PS51257">
    <property type="entry name" value="PROKAR_LIPOPROTEIN"/>
    <property type="match status" value="1"/>
</dbReference>
<organism evidence="1 2">
    <name type="scientific">Anaeromyxobacter oryzae</name>
    <dbReference type="NCBI Taxonomy" id="2918170"/>
    <lineage>
        <taxon>Bacteria</taxon>
        <taxon>Pseudomonadati</taxon>
        <taxon>Myxococcota</taxon>
        <taxon>Myxococcia</taxon>
        <taxon>Myxococcales</taxon>
        <taxon>Cystobacterineae</taxon>
        <taxon>Anaeromyxobacteraceae</taxon>
        <taxon>Anaeromyxobacter</taxon>
    </lineage>
</organism>
<dbReference type="Proteomes" id="UP001162891">
    <property type="component" value="Chromosome"/>
</dbReference>
<reference evidence="2" key="1">
    <citation type="journal article" date="2022" name="Int. J. Syst. Evol. Microbiol.">
        <title>Anaeromyxobacter oryzae sp. nov., Anaeromyxobacter diazotrophicus sp. nov. and Anaeromyxobacter paludicola sp. nov., isolated from paddy soils.</title>
        <authorList>
            <person name="Itoh H."/>
            <person name="Xu Z."/>
            <person name="Mise K."/>
            <person name="Masuda Y."/>
            <person name="Ushijima N."/>
            <person name="Hayakawa C."/>
            <person name="Shiratori Y."/>
            <person name="Senoo K."/>
        </authorList>
    </citation>
    <scope>NUCLEOTIDE SEQUENCE [LARGE SCALE GENOMIC DNA]</scope>
    <source>
        <strain evidence="2">Red232</strain>
    </source>
</reference>
<proteinExistence type="predicted"/>
<name>A0ABM7WUU3_9BACT</name>
<evidence type="ECO:0008006" key="3">
    <source>
        <dbReference type="Google" id="ProtNLM"/>
    </source>
</evidence>
<gene>
    <name evidence="1" type="ORF">AMOR_22800</name>
</gene>
<keyword evidence="2" id="KW-1185">Reference proteome</keyword>
<sequence length="176" mass="18770">MRYVALLPFAILIATGLGCGSARPGEVHEVVPELALEGVRFRVWRGPELRVEGEAKTATLRRDSTELVARDVLAVLPRAGSPIRITAPVGQGVLQAQTFEARGGVLVERGTDVARTETARYEPLPRGGAVVRGDQPVELTGRGYRLHGTGFTLDPESGDLDLSGPTRLVAGLPEAR</sequence>
<evidence type="ECO:0000313" key="1">
    <source>
        <dbReference type="EMBL" id="BDG03284.1"/>
    </source>
</evidence>
<protein>
    <recommendedName>
        <fullName evidence="3">LPS export ABC transporter periplasmic protein LptC</fullName>
    </recommendedName>
</protein>
<dbReference type="EMBL" id="AP025591">
    <property type="protein sequence ID" value="BDG03284.1"/>
    <property type="molecule type" value="Genomic_DNA"/>
</dbReference>
<dbReference type="RefSeq" id="WP_248361161.1">
    <property type="nucleotide sequence ID" value="NZ_AP025591.1"/>
</dbReference>